<accession>A0A225DTS2</accession>
<evidence type="ECO:0000256" key="1">
    <source>
        <dbReference type="ARBA" id="ARBA00010641"/>
    </source>
</evidence>
<comment type="similarity">
    <text evidence="1">Belongs to the sigma-70 factor family. ECF subfamily.</text>
</comment>
<feature type="region of interest" description="Disordered" evidence="6">
    <location>
        <begin position="123"/>
        <end position="147"/>
    </location>
</feature>
<dbReference type="InterPro" id="IPR013325">
    <property type="entry name" value="RNA_pol_sigma_r2"/>
</dbReference>
<evidence type="ECO:0000256" key="5">
    <source>
        <dbReference type="ARBA" id="ARBA00023163"/>
    </source>
</evidence>
<evidence type="ECO:0000313" key="9">
    <source>
        <dbReference type="EMBL" id="OWK44443.1"/>
    </source>
</evidence>
<dbReference type="InterPro" id="IPR014284">
    <property type="entry name" value="RNA_pol_sigma-70_dom"/>
</dbReference>
<dbReference type="SUPFAM" id="SSF88946">
    <property type="entry name" value="Sigma2 domain of RNA polymerase sigma factors"/>
    <property type="match status" value="1"/>
</dbReference>
<dbReference type="InterPro" id="IPR013324">
    <property type="entry name" value="RNA_pol_sigma_r3/r4-like"/>
</dbReference>
<dbReference type="AlphaFoldDB" id="A0A225DTS2"/>
<evidence type="ECO:0000256" key="3">
    <source>
        <dbReference type="ARBA" id="ARBA00023082"/>
    </source>
</evidence>
<evidence type="ECO:0000256" key="4">
    <source>
        <dbReference type="ARBA" id="ARBA00023125"/>
    </source>
</evidence>
<dbReference type="GO" id="GO:0003677">
    <property type="term" value="F:DNA binding"/>
    <property type="evidence" value="ECO:0007669"/>
    <property type="project" value="UniProtKB-KW"/>
</dbReference>
<organism evidence="9 10">
    <name type="scientific">Fimbriiglobus ruber</name>
    <dbReference type="NCBI Taxonomy" id="1908690"/>
    <lineage>
        <taxon>Bacteria</taxon>
        <taxon>Pseudomonadati</taxon>
        <taxon>Planctomycetota</taxon>
        <taxon>Planctomycetia</taxon>
        <taxon>Gemmatales</taxon>
        <taxon>Gemmataceae</taxon>
        <taxon>Fimbriiglobus</taxon>
    </lineage>
</organism>
<evidence type="ECO:0000259" key="7">
    <source>
        <dbReference type="Pfam" id="PF04542"/>
    </source>
</evidence>
<dbReference type="SUPFAM" id="SSF88659">
    <property type="entry name" value="Sigma3 and sigma4 domains of RNA polymerase sigma factors"/>
    <property type="match status" value="1"/>
</dbReference>
<dbReference type="Pfam" id="PF08281">
    <property type="entry name" value="Sigma70_r4_2"/>
    <property type="match status" value="1"/>
</dbReference>
<name>A0A225DTS2_9BACT</name>
<protein>
    <submittedName>
        <fullName evidence="9">RNA polymerase sigma-70 factor</fullName>
    </submittedName>
</protein>
<dbReference type="InterPro" id="IPR013249">
    <property type="entry name" value="RNA_pol_sigma70_r4_t2"/>
</dbReference>
<evidence type="ECO:0000256" key="6">
    <source>
        <dbReference type="SAM" id="MobiDB-lite"/>
    </source>
</evidence>
<dbReference type="InterPro" id="IPR007627">
    <property type="entry name" value="RNA_pol_sigma70_r2"/>
</dbReference>
<dbReference type="Pfam" id="PF04542">
    <property type="entry name" value="Sigma70_r2"/>
    <property type="match status" value="1"/>
</dbReference>
<dbReference type="InterPro" id="IPR039425">
    <property type="entry name" value="RNA_pol_sigma-70-like"/>
</dbReference>
<keyword evidence="2" id="KW-0805">Transcription regulation</keyword>
<comment type="caution">
    <text evidence="9">The sequence shown here is derived from an EMBL/GenBank/DDBJ whole genome shotgun (WGS) entry which is preliminary data.</text>
</comment>
<keyword evidence="3" id="KW-0731">Sigma factor</keyword>
<dbReference type="CDD" id="cd06171">
    <property type="entry name" value="Sigma70_r4"/>
    <property type="match status" value="1"/>
</dbReference>
<dbReference type="GO" id="GO:0006352">
    <property type="term" value="P:DNA-templated transcription initiation"/>
    <property type="evidence" value="ECO:0007669"/>
    <property type="project" value="InterPro"/>
</dbReference>
<dbReference type="NCBIfam" id="TIGR02937">
    <property type="entry name" value="sigma70-ECF"/>
    <property type="match status" value="1"/>
</dbReference>
<evidence type="ECO:0000256" key="2">
    <source>
        <dbReference type="ARBA" id="ARBA00023015"/>
    </source>
</evidence>
<keyword evidence="10" id="KW-1185">Reference proteome</keyword>
<dbReference type="Gene3D" id="1.10.10.10">
    <property type="entry name" value="Winged helix-like DNA-binding domain superfamily/Winged helix DNA-binding domain"/>
    <property type="match status" value="1"/>
</dbReference>
<gene>
    <name evidence="9" type="ORF">FRUB_02375</name>
</gene>
<dbReference type="GO" id="GO:0016987">
    <property type="term" value="F:sigma factor activity"/>
    <property type="evidence" value="ECO:0007669"/>
    <property type="project" value="UniProtKB-KW"/>
</dbReference>
<proteinExistence type="inferred from homology"/>
<evidence type="ECO:0000313" key="10">
    <source>
        <dbReference type="Proteomes" id="UP000214646"/>
    </source>
</evidence>
<feature type="domain" description="RNA polymerase sigma-70 region 2" evidence="7">
    <location>
        <begin position="58"/>
        <end position="126"/>
    </location>
</feature>
<dbReference type="PANTHER" id="PTHR43133">
    <property type="entry name" value="RNA POLYMERASE ECF-TYPE SIGMA FACTO"/>
    <property type="match status" value="1"/>
</dbReference>
<sequence>MLRLQRLHFFVVGWRRNGVNKGEDPNEPLMPDPGPPPDPDTDLIRRWQGGDRAAFEGLVRAWQGPVARFLARLTGSADQARDLTQDVFLRVYLSAGKYRDDGRFSAWLFRVAVNLARDAARRTSRRPVAALPETEPPSPGPSADGQFEDRERAAGVAAALAELSPPLREVVLLRHYEDMSFEEMARLLGTPASTLKSRFTVALRQLQERLTANGFAPEDCHDL</sequence>
<dbReference type="PANTHER" id="PTHR43133:SF8">
    <property type="entry name" value="RNA POLYMERASE SIGMA FACTOR HI_1459-RELATED"/>
    <property type="match status" value="1"/>
</dbReference>
<feature type="domain" description="RNA polymerase sigma factor 70 region 4 type 2" evidence="8">
    <location>
        <begin position="157"/>
        <end position="206"/>
    </location>
</feature>
<dbReference type="EMBL" id="NIDE01000003">
    <property type="protein sequence ID" value="OWK44443.1"/>
    <property type="molecule type" value="Genomic_DNA"/>
</dbReference>
<dbReference type="Proteomes" id="UP000214646">
    <property type="component" value="Unassembled WGS sequence"/>
</dbReference>
<reference evidence="10" key="1">
    <citation type="submission" date="2017-06" db="EMBL/GenBank/DDBJ databases">
        <title>Genome analysis of Fimbriiglobus ruber SP5, the first member of the order Planctomycetales with confirmed chitinolytic capability.</title>
        <authorList>
            <person name="Ravin N.V."/>
            <person name="Rakitin A.L."/>
            <person name="Ivanova A.A."/>
            <person name="Beletsky A.V."/>
            <person name="Kulichevskaya I.S."/>
            <person name="Mardanov A.V."/>
            <person name="Dedysh S.N."/>
        </authorList>
    </citation>
    <scope>NUCLEOTIDE SEQUENCE [LARGE SCALE GENOMIC DNA]</scope>
    <source>
        <strain evidence="10">SP5</strain>
    </source>
</reference>
<keyword evidence="5" id="KW-0804">Transcription</keyword>
<dbReference type="Gene3D" id="1.10.1740.10">
    <property type="match status" value="1"/>
</dbReference>
<keyword evidence="4" id="KW-0238">DNA-binding</keyword>
<dbReference type="InterPro" id="IPR036388">
    <property type="entry name" value="WH-like_DNA-bd_sf"/>
</dbReference>
<evidence type="ECO:0000259" key="8">
    <source>
        <dbReference type="Pfam" id="PF08281"/>
    </source>
</evidence>